<dbReference type="GO" id="GO:0006355">
    <property type="term" value="P:regulation of DNA-templated transcription"/>
    <property type="evidence" value="ECO:0007669"/>
    <property type="project" value="InterPro"/>
</dbReference>
<gene>
    <name evidence="1" type="ORF">DW687_08075</name>
</gene>
<dbReference type="InterPro" id="IPR013321">
    <property type="entry name" value="Arc_rbn_hlx_hlx"/>
</dbReference>
<dbReference type="GeneID" id="97999967"/>
<accession>A0A3E3DWT6</accession>
<dbReference type="Gene3D" id="1.10.1220.10">
    <property type="entry name" value="Met repressor-like"/>
    <property type="match status" value="1"/>
</dbReference>
<name>A0A3E3DWT6_9FIRM</name>
<dbReference type="Proteomes" id="UP000261212">
    <property type="component" value="Unassembled WGS sequence"/>
</dbReference>
<evidence type="ECO:0000313" key="2">
    <source>
        <dbReference type="Proteomes" id="UP000261212"/>
    </source>
</evidence>
<reference evidence="1 2" key="1">
    <citation type="submission" date="2018-08" db="EMBL/GenBank/DDBJ databases">
        <title>A genome reference for cultivated species of the human gut microbiota.</title>
        <authorList>
            <person name="Zou Y."/>
            <person name="Xue W."/>
            <person name="Luo G."/>
        </authorList>
    </citation>
    <scope>NUCLEOTIDE SEQUENCE [LARGE SCALE GENOMIC DNA]</scope>
    <source>
        <strain evidence="1 2">AM25-6</strain>
    </source>
</reference>
<dbReference type="AlphaFoldDB" id="A0A3E3DWT6"/>
<organism evidence="1 2">
    <name type="scientific">Anaerofustis stercorihominis</name>
    <dbReference type="NCBI Taxonomy" id="214853"/>
    <lineage>
        <taxon>Bacteria</taxon>
        <taxon>Bacillati</taxon>
        <taxon>Bacillota</taxon>
        <taxon>Clostridia</taxon>
        <taxon>Eubacteriales</taxon>
        <taxon>Eubacteriaceae</taxon>
        <taxon>Anaerofustis</taxon>
    </lineage>
</organism>
<comment type="caution">
    <text evidence="1">The sequence shown here is derived from an EMBL/GenBank/DDBJ whole genome shotgun (WGS) entry which is preliminary data.</text>
</comment>
<protein>
    <submittedName>
        <fullName evidence="1">Ribbon-helix-helix protein, CopG family</fullName>
    </submittedName>
</protein>
<dbReference type="RefSeq" id="WP_007049583.1">
    <property type="nucleotide sequence ID" value="NZ_CABKNJ010000003.1"/>
</dbReference>
<sequence length="56" mass="6572">MGKKMGRPKSNNPLDIDIKVRINQSTNDKILRICEKKQITRAEFIRNAIKEYLNIN</sequence>
<dbReference type="EMBL" id="QUSM01000004">
    <property type="protein sequence ID" value="RGD73731.1"/>
    <property type="molecule type" value="Genomic_DNA"/>
</dbReference>
<proteinExistence type="predicted"/>
<evidence type="ECO:0000313" key="1">
    <source>
        <dbReference type="EMBL" id="RGD73731.1"/>
    </source>
</evidence>